<dbReference type="Pfam" id="PF14308">
    <property type="entry name" value="DnaJ-X"/>
    <property type="match status" value="1"/>
</dbReference>
<dbReference type="Gene3D" id="1.10.287.110">
    <property type="entry name" value="DnaJ domain"/>
    <property type="match status" value="1"/>
</dbReference>
<feature type="compositionally biased region" description="Pro residues" evidence="1">
    <location>
        <begin position="500"/>
        <end position="517"/>
    </location>
</feature>
<dbReference type="Proteomes" id="UP000193986">
    <property type="component" value="Unassembled WGS sequence"/>
</dbReference>
<dbReference type="PANTHER" id="PTHR44924:SF1">
    <property type="entry name" value="DNAJ SUBFAMILY A MEMBER 2"/>
    <property type="match status" value="1"/>
</dbReference>
<sequence>MSTIVDARPRGTYTPADCPQCRAQQEYLIPPTFIGTLRIRCSSCQNLFTHPQPKPSSSFNPGSSSNSSRAGMGGFGGGGGVGGGGGGGGRGGRTIGTDKNPIDMAYYDVLGLDSQCTSEEIKKAYRRMAIKLHPDKNRDDPDAEEKFKQISVAYQVLSDPALRHKYNEFGQKNGGGAAEPAGGFSDPEEVFGKMFGGDRFEDLIGDISIGKDMKDAFQQQADQEDMMVGPGGRPMMTPEAMQRKMARDRLRAEEKARVRKERVDKLAAHLVNKLAIFAEAARGPEDKPVATSFQEKCRLEAEELREESYGVELLHAIGRAYAAKADQHMVCTSASMIKLTRLQASNQFAPLGWFHGAKTTFSTVSDTVSTLRSAIELKQVFDKLQAAEGMGMSAEAMRKLEEQAAEQGMRTMWKGVKLEVESVVREAAERVLSEQGVNKDKLALRATALHLMSEAFLSVRKEGEAPAEDFVKVETPASKQRDASKPPPPPTDSKPTTSAAPPPPPYVPPKPQQPPPVASDTKPSPSGLKSNGPVATETPTPPNQDADKDETLQAAYKAYESKRRTQEATPTAPPPTGNLPM</sequence>
<feature type="region of interest" description="Disordered" evidence="1">
    <location>
        <begin position="50"/>
        <end position="96"/>
    </location>
</feature>
<dbReference type="Pfam" id="PF00226">
    <property type="entry name" value="DnaJ"/>
    <property type="match status" value="1"/>
</dbReference>
<feature type="compositionally biased region" description="Low complexity" evidence="1">
    <location>
        <begin position="55"/>
        <end position="68"/>
    </location>
</feature>
<dbReference type="PANTHER" id="PTHR44924">
    <property type="entry name" value="DNAJ SUBFAMILY A MEMBER 2"/>
    <property type="match status" value="1"/>
</dbReference>
<feature type="domain" description="J" evidence="2">
    <location>
        <begin position="105"/>
        <end position="170"/>
    </location>
</feature>
<comment type="caution">
    <text evidence="3">The sequence shown here is derived from an EMBL/GenBank/DDBJ whole genome shotgun (WGS) entry which is preliminary data.</text>
</comment>
<evidence type="ECO:0000313" key="4">
    <source>
        <dbReference type="Proteomes" id="UP000193986"/>
    </source>
</evidence>
<dbReference type="SMART" id="SM00271">
    <property type="entry name" value="DnaJ"/>
    <property type="match status" value="1"/>
</dbReference>
<gene>
    <name evidence="3" type="ORF">BCR39DRAFT_95789</name>
</gene>
<dbReference type="PROSITE" id="PS00636">
    <property type="entry name" value="DNAJ_1"/>
    <property type="match status" value="1"/>
</dbReference>
<dbReference type="InterPro" id="IPR026894">
    <property type="entry name" value="DnaJ_X"/>
</dbReference>
<feature type="region of interest" description="Disordered" evidence="1">
    <location>
        <begin position="470"/>
        <end position="581"/>
    </location>
</feature>
<dbReference type="CDD" id="cd06257">
    <property type="entry name" value="DnaJ"/>
    <property type="match status" value="1"/>
</dbReference>
<dbReference type="InterPro" id="IPR018253">
    <property type="entry name" value="DnaJ_domain_CS"/>
</dbReference>
<dbReference type="PRINTS" id="PR00625">
    <property type="entry name" value="JDOMAIN"/>
</dbReference>
<dbReference type="STRING" id="71784.A0A1Y2B8T5"/>
<protein>
    <submittedName>
        <fullName evidence="3">Putative chaperone regulator</fullName>
    </submittedName>
</protein>
<evidence type="ECO:0000256" key="1">
    <source>
        <dbReference type="SAM" id="MobiDB-lite"/>
    </source>
</evidence>
<name>A0A1Y2B8T5_9TREE</name>
<feature type="compositionally biased region" description="Pro residues" evidence="1">
    <location>
        <begin position="571"/>
        <end position="581"/>
    </location>
</feature>
<dbReference type="PROSITE" id="PS50076">
    <property type="entry name" value="DNAJ_2"/>
    <property type="match status" value="1"/>
</dbReference>
<dbReference type="FunCoup" id="A0A1Y2B8T5">
    <property type="interactions" value="23"/>
</dbReference>
<organism evidence="3 4">
    <name type="scientific">Naematelia encephala</name>
    <dbReference type="NCBI Taxonomy" id="71784"/>
    <lineage>
        <taxon>Eukaryota</taxon>
        <taxon>Fungi</taxon>
        <taxon>Dikarya</taxon>
        <taxon>Basidiomycota</taxon>
        <taxon>Agaricomycotina</taxon>
        <taxon>Tremellomycetes</taxon>
        <taxon>Tremellales</taxon>
        <taxon>Naemateliaceae</taxon>
        <taxon>Naematelia</taxon>
    </lineage>
</organism>
<accession>A0A1Y2B8T5</accession>
<dbReference type="SUPFAM" id="SSF46565">
    <property type="entry name" value="Chaperone J-domain"/>
    <property type="match status" value="1"/>
</dbReference>
<dbReference type="InterPro" id="IPR036869">
    <property type="entry name" value="J_dom_sf"/>
</dbReference>
<dbReference type="InterPro" id="IPR001623">
    <property type="entry name" value="DnaJ_domain"/>
</dbReference>
<reference evidence="3 4" key="1">
    <citation type="submission" date="2016-07" db="EMBL/GenBank/DDBJ databases">
        <title>Pervasive Adenine N6-methylation of Active Genes in Fungi.</title>
        <authorList>
            <consortium name="DOE Joint Genome Institute"/>
            <person name="Mondo S.J."/>
            <person name="Dannebaum R.O."/>
            <person name="Kuo R.C."/>
            <person name="Labutti K."/>
            <person name="Haridas S."/>
            <person name="Kuo A."/>
            <person name="Salamov A."/>
            <person name="Ahrendt S.R."/>
            <person name="Lipzen A."/>
            <person name="Sullivan W."/>
            <person name="Andreopoulos W.B."/>
            <person name="Clum A."/>
            <person name="Lindquist E."/>
            <person name="Daum C."/>
            <person name="Ramamoorthy G.K."/>
            <person name="Gryganskyi A."/>
            <person name="Culley D."/>
            <person name="Magnuson J.K."/>
            <person name="James T.Y."/>
            <person name="O'Malley M.A."/>
            <person name="Stajich J.E."/>
            <person name="Spatafora J.W."/>
            <person name="Visel A."/>
            <person name="Grigoriev I.V."/>
        </authorList>
    </citation>
    <scope>NUCLEOTIDE SEQUENCE [LARGE SCALE GENOMIC DNA]</scope>
    <source>
        <strain evidence="3 4">68-887.2</strain>
    </source>
</reference>
<evidence type="ECO:0000259" key="2">
    <source>
        <dbReference type="PROSITE" id="PS50076"/>
    </source>
</evidence>
<dbReference type="InParanoid" id="A0A1Y2B8T5"/>
<dbReference type="EMBL" id="MCFC01000016">
    <property type="protein sequence ID" value="ORY31242.1"/>
    <property type="molecule type" value="Genomic_DNA"/>
</dbReference>
<dbReference type="AlphaFoldDB" id="A0A1Y2B8T5"/>
<evidence type="ECO:0000313" key="3">
    <source>
        <dbReference type="EMBL" id="ORY31242.1"/>
    </source>
</evidence>
<dbReference type="OrthoDB" id="552049at2759"/>
<keyword evidence="4" id="KW-1185">Reference proteome</keyword>
<feature type="compositionally biased region" description="Gly residues" evidence="1">
    <location>
        <begin position="71"/>
        <end position="94"/>
    </location>
</feature>
<proteinExistence type="predicted"/>